<dbReference type="EMBL" id="CP041217">
    <property type="protein sequence ID" value="QDH21617.1"/>
    <property type="molecule type" value="Genomic_DNA"/>
</dbReference>
<dbReference type="OrthoDB" id="2666939at2"/>
<dbReference type="RefSeq" id="WP_141448162.1">
    <property type="nucleotide sequence ID" value="NZ_CP041217.1"/>
</dbReference>
<organism evidence="1 2">
    <name type="scientific">Saccharibacillus brassicae</name>
    <dbReference type="NCBI Taxonomy" id="2583377"/>
    <lineage>
        <taxon>Bacteria</taxon>
        <taxon>Bacillati</taxon>
        <taxon>Bacillota</taxon>
        <taxon>Bacilli</taxon>
        <taxon>Bacillales</taxon>
        <taxon>Paenibacillaceae</taxon>
        <taxon>Saccharibacillus</taxon>
    </lineage>
</organism>
<name>A0A4Y6UZF3_SACBS</name>
<evidence type="ECO:0000313" key="2">
    <source>
        <dbReference type="Proteomes" id="UP000316968"/>
    </source>
</evidence>
<gene>
    <name evidence="1" type="ORF">FFV09_12645</name>
</gene>
<reference evidence="1 2" key="1">
    <citation type="submission" date="2019-06" db="EMBL/GenBank/DDBJ databases">
        <title>Saccharibacillus brassicae sp. nov., an endophytic bacterium isolated from Chinese cabbage seeds (Brassica pekinensis).</title>
        <authorList>
            <person name="Jiang L."/>
            <person name="Lee J."/>
            <person name="Kim S.W."/>
        </authorList>
    </citation>
    <scope>NUCLEOTIDE SEQUENCE [LARGE SCALE GENOMIC DNA]</scope>
    <source>
        <strain evidence="2">KCTC 43072 / ATSA2</strain>
    </source>
</reference>
<proteinExistence type="predicted"/>
<accession>A0A4Y6UZF3</accession>
<keyword evidence="2" id="KW-1185">Reference proteome</keyword>
<evidence type="ECO:0000313" key="1">
    <source>
        <dbReference type="EMBL" id="QDH21617.1"/>
    </source>
</evidence>
<dbReference type="Proteomes" id="UP000316968">
    <property type="component" value="Chromosome"/>
</dbReference>
<dbReference type="AlphaFoldDB" id="A0A4Y6UZF3"/>
<protein>
    <recommendedName>
        <fullName evidence="3">Intein C-terminal splicing domain-containing protein</fullName>
    </recommendedName>
</protein>
<dbReference type="KEGG" id="saca:FFV09_12645"/>
<evidence type="ECO:0008006" key="3">
    <source>
        <dbReference type="Google" id="ProtNLM"/>
    </source>
</evidence>
<sequence>MTVEGFHTYFVSGLGIWVHNDECITPVAAANAIASADRVGSALNKSDKNHRAASFLTEAQLSKGKTFNSTGGDGVKRTLLQVNGEMNGKSSIYEYLLQPGGTVSHQLFINGGEITGKLNQQVKK</sequence>